<dbReference type="EMBL" id="CAJNBK010000013">
    <property type="protein sequence ID" value="CAE6782182.1"/>
    <property type="molecule type" value="Genomic_DNA"/>
</dbReference>
<dbReference type="RefSeq" id="WP_211613275.1">
    <property type="nucleotide sequence ID" value="NZ_CAJNBK010000013.1"/>
</dbReference>
<accession>A0ABM8S104</accession>
<feature type="domain" description="HTH araC/xylS-type" evidence="5">
    <location>
        <begin position="184"/>
        <end position="281"/>
    </location>
</feature>
<feature type="compositionally biased region" description="Polar residues" evidence="4">
    <location>
        <begin position="1"/>
        <end position="14"/>
    </location>
</feature>
<evidence type="ECO:0000313" key="6">
    <source>
        <dbReference type="EMBL" id="CAE6782182.1"/>
    </source>
</evidence>
<dbReference type="InterPro" id="IPR050204">
    <property type="entry name" value="AraC_XylS_family_regulators"/>
</dbReference>
<dbReference type="SUPFAM" id="SSF46689">
    <property type="entry name" value="Homeodomain-like"/>
    <property type="match status" value="2"/>
</dbReference>
<evidence type="ECO:0000313" key="7">
    <source>
        <dbReference type="Proteomes" id="UP000672526"/>
    </source>
</evidence>
<organism evidence="6 7">
    <name type="scientific">Paraburkholderia haematera</name>
    <dbReference type="NCBI Taxonomy" id="2793077"/>
    <lineage>
        <taxon>Bacteria</taxon>
        <taxon>Pseudomonadati</taxon>
        <taxon>Pseudomonadota</taxon>
        <taxon>Betaproteobacteria</taxon>
        <taxon>Burkholderiales</taxon>
        <taxon>Burkholderiaceae</taxon>
        <taxon>Paraburkholderia</taxon>
    </lineage>
</organism>
<dbReference type="InterPro" id="IPR003313">
    <property type="entry name" value="AraC-bd"/>
</dbReference>
<evidence type="ECO:0000256" key="2">
    <source>
        <dbReference type="ARBA" id="ARBA00023125"/>
    </source>
</evidence>
<keyword evidence="1" id="KW-0805">Transcription regulation</keyword>
<reference evidence="6 7" key="1">
    <citation type="submission" date="2021-02" db="EMBL/GenBank/DDBJ databases">
        <authorList>
            <person name="Vanwijnsberghe S."/>
        </authorList>
    </citation>
    <scope>NUCLEOTIDE SEQUENCE [LARGE SCALE GENOMIC DNA]</scope>
    <source>
        <strain evidence="6 7">LMG 31837</strain>
    </source>
</reference>
<name>A0ABM8S104_9BURK</name>
<dbReference type="Proteomes" id="UP000672526">
    <property type="component" value="Unassembled WGS sequence"/>
</dbReference>
<evidence type="ECO:0000256" key="3">
    <source>
        <dbReference type="ARBA" id="ARBA00023163"/>
    </source>
</evidence>
<dbReference type="InterPro" id="IPR037923">
    <property type="entry name" value="HTH-like"/>
</dbReference>
<dbReference type="InterPro" id="IPR018060">
    <property type="entry name" value="HTH_AraC"/>
</dbReference>
<evidence type="ECO:0000256" key="1">
    <source>
        <dbReference type="ARBA" id="ARBA00023015"/>
    </source>
</evidence>
<dbReference type="SUPFAM" id="SSF51215">
    <property type="entry name" value="Regulatory protein AraC"/>
    <property type="match status" value="1"/>
</dbReference>
<keyword evidence="7" id="KW-1185">Reference proteome</keyword>
<gene>
    <name evidence="6" type="ORF">R69888_04355</name>
</gene>
<dbReference type="PANTHER" id="PTHR46796">
    <property type="entry name" value="HTH-TYPE TRANSCRIPTIONAL ACTIVATOR RHAS-RELATED"/>
    <property type="match status" value="1"/>
</dbReference>
<dbReference type="Pfam" id="PF02311">
    <property type="entry name" value="AraC_binding"/>
    <property type="match status" value="1"/>
</dbReference>
<sequence>MSGQRVLTLGSLSSDPKPAADWIHRSPHSGGTGGIERIEAFFHRAGYAMHRHDTYAIGRTLAGVQSFRYRGSMRSNLPGGTMVLHPDEPHDGQAGTRDGFRYRMIYVDPALFQQALGGKPLPFLEGGLSNDPRLFAATESLLRTMDRAIDSLEQDDALYDLAIALDAVAGAAATRRPVDYLAAERAREYMLGSLDSAVTLDELAAAAGRDRWSLSRDFRALFGTSPHRYLTMRRLDLVRELAVKGISLADASAAAGFADQAHMTRHFKRAWGVAPAQWLKMLGPSASGTGTGMHEAMNRLA</sequence>
<dbReference type="InterPro" id="IPR009057">
    <property type="entry name" value="Homeodomain-like_sf"/>
</dbReference>
<evidence type="ECO:0000256" key="4">
    <source>
        <dbReference type="SAM" id="MobiDB-lite"/>
    </source>
</evidence>
<keyword evidence="3" id="KW-0804">Transcription</keyword>
<comment type="caution">
    <text evidence="6">The sequence shown here is derived from an EMBL/GenBank/DDBJ whole genome shotgun (WGS) entry which is preliminary data.</text>
</comment>
<dbReference type="Pfam" id="PF12833">
    <property type="entry name" value="HTH_18"/>
    <property type="match status" value="1"/>
</dbReference>
<dbReference type="SMART" id="SM00342">
    <property type="entry name" value="HTH_ARAC"/>
    <property type="match status" value="1"/>
</dbReference>
<dbReference type="Gene3D" id="1.10.10.60">
    <property type="entry name" value="Homeodomain-like"/>
    <property type="match status" value="1"/>
</dbReference>
<keyword evidence="2" id="KW-0238">DNA-binding</keyword>
<dbReference type="PANTHER" id="PTHR46796:SF2">
    <property type="entry name" value="TRANSCRIPTIONAL REGULATORY PROTEIN"/>
    <property type="match status" value="1"/>
</dbReference>
<proteinExistence type="predicted"/>
<protein>
    <recommendedName>
        <fullName evidence="5">HTH araC/xylS-type domain-containing protein</fullName>
    </recommendedName>
</protein>
<dbReference type="PROSITE" id="PS01124">
    <property type="entry name" value="HTH_ARAC_FAMILY_2"/>
    <property type="match status" value="1"/>
</dbReference>
<evidence type="ECO:0000259" key="5">
    <source>
        <dbReference type="PROSITE" id="PS01124"/>
    </source>
</evidence>
<feature type="region of interest" description="Disordered" evidence="4">
    <location>
        <begin position="1"/>
        <end position="21"/>
    </location>
</feature>